<dbReference type="InterPro" id="IPR037175">
    <property type="entry name" value="KFase_sf"/>
</dbReference>
<reference evidence="2" key="1">
    <citation type="journal article" date="2019" name="Int. J. Syst. Evol. Microbiol.">
        <title>The Global Catalogue of Microorganisms (GCM) 10K type strain sequencing project: providing services to taxonomists for standard genome sequencing and annotation.</title>
        <authorList>
            <consortium name="The Broad Institute Genomics Platform"/>
            <consortium name="The Broad Institute Genome Sequencing Center for Infectious Disease"/>
            <person name="Wu L."/>
            <person name="Ma J."/>
        </authorList>
    </citation>
    <scope>NUCLEOTIDE SEQUENCE [LARGE SCALE GENOMIC DNA]</scope>
    <source>
        <strain evidence="2">NBRC 103627</strain>
    </source>
</reference>
<organism evidence="1 2">
    <name type="scientific">Flavobacterium chungangensis</name>
    <dbReference type="NCBI Taxonomy" id="2708132"/>
    <lineage>
        <taxon>Bacteria</taxon>
        <taxon>Pseudomonadati</taxon>
        <taxon>Bacteroidota</taxon>
        <taxon>Flavobacteriia</taxon>
        <taxon>Flavobacteriales</taxon>
        <taxon>Flavobacteriaceae</taxon>
        <taxon>Flavobacterium</taxon>
    </lineage>
</organism>
<keyword evidence="1" id="KW-0378">Hydrolase</keyword>
<dbReference type="Gene3D" id="3.50.30.50">
    <property type="entry name" value="Putative cyclase"/>
    <property type="match status" value="1"/>
</dbReference>
<sequence>MIAKINNFEIDLSKPIDISIPLTNTDENPIAWYIEKPVIEPVVFGDWIGKVSEGKSSTNFNNIFFNPHGHGTHTECLGHITNDFYSINQSLKQFFFFAKLVTVEPEKIGDDLVITKENILTSLNVTSLDSASTPLSVTNEALIIRTLPNQLEKKSRKYSNTNPPYLSEDAAIFIRESEIQHLLIDLPSVDKEHDEGKLLAHKAFWNVKDTINLNSDARFYATITEMIYVPDEIEDGNYILNLQIASFENDASPSKPLLYKILDFRM</sequence>
<evidence type="ECO:0000313" key="1">
    <source>
        <dbReference type="EMBL" id="MFC4475564.1"/>
    </source>
</evidence>
<protein>
    <submittedName>
        <fullName evidence="1">Cyclase family protein</fullName>
        <ecNumber evidence="1">3.5.-.-</ecNumber>
    </submittedName>
</protein>
<evidence type="ECO:0000313" key="2">
    <source>
        <dbReference type="Proteomes" id="UP001596003"/>
    </source>
</evidence>
<gene>
    <name evidence="1" type="ORF">ACFO3N_00630</name>
</gene>
<keyword evidence="2" id="KW-1185">Reference proteome</keyword>
<dbReference type="RefSeq" id="WP_379794807.1">
    <property type="nucleotide sequence ID" value="NZ_JBHSFY010000001.1"/>
</dbReference>
<dbReference type="Proteomes" id="UP001596003">
    <property type="component" value="Unassembled WGS sequence"/>
</dbReference>
<dbReference type="SUPFAM" id="SSF102198">
    <property type="entry name" value="Putative cyclase"/>
    <property type="match status" value="1"/>
</dbReference>
<dbReference type="GO" id="GO:0016787">
    <property type="term" value="F:hydrolase activity"/>
    <property type="evidence" value="ECO:0007669"/>
    <property type="project" value="UniProtKB-KW"/>
</dbReference>
<name>A0ABV8Z7P5_9FLAO</name>
<proteinExistence type="predicted"/>
<accession>A0ABV8Z7P5</accession>
<dbReference type="EMBL" id="JBHSFY010000001">
    <property type="protein sequence ID" value="MFC4475564.1"/>
    <property type="molecule type" value="Genomic_DNA"/>
</dbReference>
<dbReference type="EC" id="3.5.-.-" evidence="1"/>
<comment type="caution">
    <text evidence="1">The sequence shown here is derived from an EMBL/GenBank/DDBJ whole genome shotgun (WGS) entry which is preliminary data.</text>
</comment>
<dbReference type="Pfam" id="PF04199">
    <property type="entry name" value="Cyclase"/>
    <property type="match status" value="1"/>
</dbReference>
<dbReference type="InterPro" id="IPR007325">
    <property type="entry name" value="KFase/CYL"/>
</dbReference>